<evidence type="ECO:0000313" key="1">
    <source>
        <dbReference type="EMBL" id="PNR63383.1"/>
    </source>
</evidence>
<protein>
    <submittedName>
        <fullName evidence="1 2">Uncharacterized protein</fullName>
    </submittedName>
</protein>
<dbReference type="AlphaFoldDB" id="A0A2K1LBI4"/>
<dbReference type="InParanoid" id="A0A2K1LBI4"/>
<dbReference type="EMBL" id="ABEU02000001">
    <property type="protein sequence ID" value="PNR63383.1"/>
    <property type="molecule type" value="Genomic_DNA"/>
</dbReference>
<reference evidence="1 3" key="2">
    <citation type="journal article" date="2018" name="Plant J.">
        <title>The Physcomitrella patens chromosome-scale assembly reveals moss genome structure and evolution.</title>
        <authorList>
            <person name="Lang D."/>
            <person name="Ullrich K.K."/>
            <person name="Murat F."/>
            <person name="Fuchs J."/>
            <person name="Jenkins J."/>
            <person name="Haas F.B."/>
            <person name="Piednoel M."/>
            <person name="Gundlach H."/>
            <person name="Van Bel M."/>
            <person name="Meyberg R."/>
            <person name="Vives C."/>
            <person name="Morata J."/>
            <person name="Symeonidi A."/>
            <person name="Hiss M."/>
            <person name="Muchero W."/>
            <person name="Kamisugi Y."/>
            <person name="Saleh O."/>
            <person name="Blanc G."/>
            <person name="Decker E.L."/>
            <person name="van Gessel N."/>
            <person name="Grimwood J."/>
            <person name="Hayes R.D."/>
            <person name="Graham S.W."/>
            <person name="Gunter L.E."/>
            <person name="McDaniel S.F."/>
            <person name="Hoernstein S.N.W."/>
            <person name="Larsson A."/>
            <person name="Li F.W."/>
            <person name="Perroud P.F."/>
            <person name="Phillips J."/>
            <person name="Ranjan P."/>
            <person name="Rokshar D.S."/>
            <person name="Rothfels C.J."/>
            <person name="Schneider L."/>
            <person name="Shu S."/>
            <person name="Stevenson D.W."/>
            <person name="Thummler F."/>
            <person name="Tillich M."/>
            <person name="Villarreal Aguilar J.C."/>
            <person name="Widiez T."/>
            <person name="Wong G.K."/>
            <person name="Wymore A."/>
            <person name="Zhang Y."/>
            <person name="Zimmer A.D."/>
            <person name="Quatrano R.S."/>
            <person name="Mayer K.F.X."/>
            <person name="Goodstein D."/>
            <person name="Casacuberta J.M."/>
            <person name="Vandepoele K."/>
            <person name="Reski R."/>
            <person name="Cuming A.C."/>
            <person name="Tuskan G.A."/>
            <person name="Maumus F."/>
            <person name="Salse J."/>
            <person name="Schmutz J."/>
            <person name="Rensing S.A."/>
        </authorList>
    </citation>
    <scope>NUCLEOTIDE SEQUENCE [LARGE SCALE GENOMIC DNA]</scope>
    <source>
        <strain evidence="2 3">cv. Gransden 2004</strain>
    </source>
</reference>
<gene>
    <name evidence="1" type="ORF">PHYPA_001809</name>
</gene>
<name>A0A2K1LBI4_PHYPA</name>
<dbReference type="EnsemblPlants" id="Pp3c1_39030V3.1">
    <property type="protein sequence ID" value="PAC:32969972.CDS.1"/>
    <property type="gene ID" value="Pp3c1_39030"/>
</dbReference>
<evidence type="ECO:0000313" key="3">
    <source>
        <dbReference type="Proteomes" id="UP000006727"/>
    </source>
</evidence>
<proteinExistence type="predicted"/>
<reference evidence="1 3" key="1">
    <citation type="journal article" date="2008" name="Science">
        <title>The Physcomitrella genome reveals evolutionary insights into the conquest of land by plants.</title>
        <authorList>
            <person name="Rensing S."/>
            <person name="Lang D."/>
            <person name="Zimmer A."/>
            <person name="Terry A."/>
            <person name="Salamov A."/>
            <person name="Shapiro H."/>
            <person name="Nishiyama T."/>
            <person name="Perroud P.-F."/>
            <person name="Lindquist E."/>
            <person name="Kamisugi Y."/>
            <person name="Tanahashi T."/>
            <person name="Sakakibara K."/>
            <person name="Fujita T."/>
            <person name="Oishi K."/>
            <person name="Shin-I T."/>
            <person name="Kuroki Y."/>
            <person name="Toyoda A."/>
            <person name="Suzuki Y."/>
            <person name="Hashimoto A."/>
            <person name="Yamaguchi K."/>
            <person name="Sugano A."/>
            <person name="Kohara Y."/>
            <person name="Fujiyama A."/>
            <person name="Anterola A."/>
            <person name="Aoki S."/>
            <person name="Ashton N."/>
            <person name="Barbazuk W.B."/>
            <person name="Barker E."/>
            <person name="Bennetzen J."/>
            <person name="Bezanilla M."/>
            <person name="Blankenship R."/>
            <person name="Cho S.H."/>
            <person name="Dutcher S."/>
            <person name="Estelle M."/>
            <person name="Fawcett J.A."/>
            <person name="Gundlach H."/>
            <person name="Hanada K."/>
            <person name="Heyl A."/>
            <person name="Hicks K.A."/>
            <person name="Hugh J."/>
            <person name="Lohr M."/>
            <person name="Mayer K."/>
            <person name="Melkozernov A."/>
            <person name="Murata T."/>
            <person name="Nelson D."/>
            <person name="Pils B."/>
            <person name="Prigge M."/>
            <person name="Reiss B."/>
            <person name="Renner T."/>
            <person name="Rombauts S."/>
            <person name="Rushton P."/>
            <person name="Sanderfoot A."/>
            <person name="Schween G."/>
            <person name="Shiu S.-H."/>
            <person name="Stueber K."/>
            <person name="Theodoulou F.L."/>
            <person name="Tu H."/>
            <person name="Van de Peer Y."/>
            <person name="Verrier P.J."/>
            <person name="Waters E."/>
            <person name="Wood A."/>
            <person name="Yang L."/>
            <person name="Cove D."/>
            <person name="Cuming A."/>
            <person name="Hasebe M."/>
            <person name="Lucas S."/>
            <person name="Mishler D.B."/>
            <person name="Reski R."/>
            <person name="Grigoriev I."/>
            <person name="Quatrano R.S."/>
            <person name="Boore J.L."/>
        </authorList>
    </citation>
    <scope>NUCLEOTIDE SEQUENCE [LARGE SCALE GENOMIC DNA]</scope>
    <source>
        <strain evidence="2 3">cv. Gransden 2004</strain>
    </source>
</reference>
<dbReference type="Gramene" id="Pp3c1_39030V3.1">
    <property type="protein sequence ID" value="PAC:32969972.CDS.1"/>
    <property type="gene ID" value="Pp3c1_39030"/>
</dbReference>
<dbReference type="Proteomes" id="UP000006727">
    <property type="component" value="Chromosome 1"/>
</dbReference>
<keyword evidence="3" id="KW-1185">Reference proteome</keyword>
<organism evidence="1">
    <name type="scientific">Physcomitrium patens</name>
    <name type="common">Spreading-leaved earth moss</name>
    <name type="synonym">Physcomitrella patens</name>
    <dbReference type="NCBI Taxonomy" id="3218"/>
    <lineage>
        <taxon>Eukaryota</taxon>
        <taxon>Viridiplantae</taxon>
        <taxon>Streptophyta</taxon>
        <taxon>Embryophyta</taxon>
        <taxon>Bryophyta</taxon>
        <taxon>Bryophytina</taxon>
        <taxon>Bryopsida</taxon>
        <taxon>Funariidae</taxon>
        <taxon>Funariales</taxon>
        <taxon>Funariaceae</taxon>
        <taxon>Physcomitrium</taxon>
    </lineage>
</organism>
<accession>A0A2K1LBI4</accession>
<reference evidence="2" key="3">
    <citation type="submission" date="2020-12" db="UniProtKB">
        <authorList>
            <consortium name="EnsemblPlants"/>
        </authorList>
    </citation>
    <scope>IDENTIFICATION</scope>
</reference>
<sequence length="75" mass="8681">MNCENEGTVFREPASRIRTWPCAEMWHSVTEHPVDARGKAPVESWRVPCGIVQDALHFGMESIDRRIYRPTDRPT</sequence>
<evidence type="ECO:0000313" key="2">
    <source>
        <dbReference type="EnsemblPlants" id="PAC:32969972.CDS.1"/>
    </source>
</evidence>